<comment type="caution">
    <text evidence="5">The sequence shown here is derived from an EMBL/GenBank/DDBJ whole genome shotgun (WGS) entry which is preliminary data.</text>
</comment>
<keyword evidence="1 3" id="KW-0732">Signal</keyword>
<keyword evidence="2" id="KW-0175">Coiled coil</keyword>
<feature type="coiled-coil region" evidence="2">
    <location>
        <begin position="182"/>
        <end position="209"/>
    </location>
</feature>
<evidence type="ECO:0000313" key="5">
    <source>
        <dbReference type="EMBL" id="RLV49837.1"/>
    </source>
</evidence>
<dbReference type="Proteomes" id="UP000281708">
    <property type="component" value="Unassembled WGS sequence"/>
</dbReference>
<evidence type="ECO:0000259" key="4">
    <source>
        <dbReference type="Pfam" id="PF01551"/>
    </source>
</evidence>
<gene>
    <name evidence="5" type="ORF">D9V37_08085</name>
</gene>
<reference evidence="5 6" key="1">
    <citation type="submission" date="2018-10" db="EMBL/GenBank/DDBJ databases">
        <title>Marmoricola sp. 4Q3S-7 whole genome shotgun sequence.</title>
        <authorList>
            <person name="Li F."/>
        </authorList>
    </citation>
    <scope>NUCLEOTIDE SEQUENCE [LARGE SCALE GENOMIC DNA]</scope>
    <source>
        <strain evidence="5 6">4Q3S-7</strain>
    </source>
</reference>
<name>A0A3L8P473_9ACTN</name>
<dbReference type="GO" id="GO:0004222">
    <property type="term" value="F:metalloendopeptidase activity"/>
    <property type="evidence" value="ECO:0007669"/>
    <property type="project" value="TreeGrafter"/>
</dbReference>
<protein>
    <recommendedName>
        <fullName evidence="4">M23ase beta-sheet core domain-containing protein</fullName>
    </recommendedName>
</protein>
<evidence type="ECO:0000313" key="6">
    <source>
        <dbReference type="Proteomes" id="UP000281708"/>
    </source>
</evidence>
<dbReference type="RefSeq" id="WP_121805602.1">
    <property type="nucleotide sequence ID" value="NZ_RDBE01000006.1"/>
</dbReference>
<evidence type="ECO:0000256" key="1">
    <source>
        <dbReference type="ARBA" id="ARBA00022729"/>
    </source>
</evidence>
<dbReference type="Gene3D" id="2.70.70.10">
    <property type="entry name" value="Glucose Permease (Domain IIA)"/>
    <property type="match status" value="1"/>
</dbReference>
<evidence type="ECO:0000256" key="2">
    <source>
        <dbReference type="SAM" id="Coils"/>
    </source>
</evidence>
<keyword evidence="6" id="KW-1185">Reference proteome</keyword>
<feature type="coiled-coil region" evidence="2">
    <location>
        <begin position="68"/>
        <end position="123"/>
    </location>
</feature>
<dbReference type="PANTHER" id="PTHR21666">
    <property type="entry name" value="PEPTIDASE-RELATED"/>
    <property type="match status" value="1"/>
</dbReference>
<dbReference type="InterPro" id="IPR011055">
    <property type="entry name" value="Dup_hybrid_motif"/>
</dbReference>
<organism evidence="5 6">
    <name type="scientific">Nocardioides mangrovicus</name>
    <dbReference type="NCBI Taxonomy" id="2478913"/>
    <lineage>
        <taxon>Bacteria</taxon>
        <taxon>Bacillati</taxon>
        <taxon>Actinomycetota</taxon>
        <taxon>Actinomycetes</taxon>
        <taxon>Propionibacteriales</taxon>
        <taxon>Nocardioidaceae</taxon>
        <taxon>Nocardioides</taxon>
    </lineage>
</organism>
<dbReference type="EMBL" id="RDBE01000006">
    <property type="protein sequence ID" value="RLV49837.1"/>
    <property type="molecule type" value="Genomic_DNA"/>
</dbReference>
<feature type="signal peptide" evidence="3">
    <location>
        <begin position="1"/>
        <end position="32"/>
    </location>
</feature>
<accession>A0A3L8P473</accession>
<dbReference type="Pfam" id="PF01551">
    <property type="entry name" value="Peptidase_M23"/>
    <property type="match status" value="1"/>
</dbReference>
<dbReference type="PANTHER" id="PTHR21666:SF289">
    <property type="entry name" value="L-ALA--D-GLU ENDOPEPTIDASE"/>
    <property type="match status" value="1"/>
</dbReference>
<dbReference type="SUPFAM" id="SSF51261">
    <property type="entry name" value="Duplicated hybrid motif"/>
    <property type="match status" value="1"/>
</dbReference>
<dbReference type="AlphaFoldDB" id="A0A3L8P473"/>
<feature type="domain" description="M23ase beta-sheet core" evidence="4">
    <location>
        <begin position="311"/>
        <end position="409"/>
    </location>
</feature>
<evidence type="ECO:0000256" key="3">
    <source>
        <dbReference type="SAM" id="SignalP"/>
    </source>
</evidence>
<dbReference type="InterPro" id="IPR016047">
    <property type="entry name" value="M23ase_b-sheet_dom"/>
</dbReference>
<sequence>MEKPHPLVKRALVTASLVALVTAGTLAPSANADDHLKHKKKQVEAHISSAQADLDESSHAAVAAYTKLQSAKTQLGGAQQKLATTQSQLVQAQAVAAQVGQQLAAAQAQLVTATAKLRAGEQRVVDQRSQVARMAAQSVQGIDPRVVGLVALVSDDDPANLSDQMQGVGNAIDHQSAVLAGLRTAEEQLRATRKQVKQAKDDVAKQQAAAEANVAEQQRLTNQAAADEQSVVALIGQRRSAARQAKVVEKTDRQKLKQLQAEDAKIEKQLKAQAAHAQSYSNSGPLLMPAQAAVTSPFGWREHPIYHYWGLHDGVDLGVGCDTPLKASGNGKVTQEYYSSVWGNRLFLDLGKVNGHAITVIYNHLTSYKTSVGESVTRGQTVALSGTTGWSTGCHLHFTVMVDGQPQDPMKWF</sequence>
<dbReference type="InterPro" id="IPR050570">
    <property type="entry name" value="Cell_wall_metabolism_enzyme"/>
</dbReference>
<proteinExistence type="predicted"/>
<dbReference type="CDD" id="cd12797">
    <property type="entry name" value="M23_peptidase"/>
    <property type="match status" value="1"/>
</dbReference>
<feature type="chain" id="PRO_5018023485" description="M23ase beta-sheet core domain-containing protein" evidence="3">
    <location>
        <begin position="33"/>
        <end position="413"/>
    </location>
</feature>
<dbReference type="OrthoDB" id="1099523at2"/>